<evidence type="ECO:0000313" key="1">
    <source>
        <dbReference type="EMBL" id="KAB2794925.1"/>
    </source>
</evidence>
<gene>
    <name evidence="1" type="ORF">F9L06_17825</name>
    <name evidence="2" type="ORF">IH622_20720</name>
</gene>
<organism evidence="2 4">
    <name type="scientific">Brucella anthropi</name>
    <name type="common">Ochrobactrum anthropi</name>
    <dbReference type="NCBI Taxonomy" id="529"/>
    <lineage>
        <taxon>Bacteria</taxon>
        <taxon>Pseudomonadati</taxon>
        <taxon>Pseudomonadota</taxon>
        <taxon>Alphaproteobacteria</taxon>
        <taxon>Hyphomicrobiales</taxon>
        <taxon>Brucellaceae</taxon>
        <taxon>Brucella/Ochrobactrum group</taxon>
        <taxon>Brucella</taxon>
    </lineage>
</organism>
<dbReference type="RefSeq" id="WP_010661511.1">
    <property type="nucleotide sequence ID" value="NZ_CP044970.1"/>
</dbReference>
<evidence type="ECO:0000313" key="4">
    <source>
        <dbReference type="Proteomes" id="UP000642265"/>
    </source>
</evidence>
<dbReference type="Proteomes" id="UP000441102">
    <property type="component" value="Unassembled WGS sequence"/>
</dbReference>
<evidence type="ECO:0000313" key="2">
    <source>
        <dbReference type="EMBL" id="MBE0563218.1"/>
    </source>
</evidence>
<reference evidence="2" key="3">
    <citation type="submission" date="2020-10" db="EMBL/GenBank/DDBJ databases">
        <title>Enrichment of novel Verrucomicrobia, Bacteroidetes and Krumholzibacteria in an oxygen-limited, methane- and iron-fed bioreactor inoculated with Bothnian Sea sediments.</title>
        <authorList>
            <person name="Martins P.D."/>
            <person name="de Jong A."/>
            <person name="Lenstra W.K."/>
            <person name="van Helmond N.A.G.M."/>
            <person name="Slomp C.P."/>
            <person name="Jetten M.S.M."/>
            <person name="Welte C.U."/>
            <person name="Rasigraf O."/>
        </authorList>
    </citation>
    <scope>NUCLEOTIDE SEQUENCE</scope>
    <source>
        <strain evidence="2">MAG47</strain>
    </source>
</reference>
<reference evidence="2" key="2">
    <citation type="submission" date="2020-09" db="EMBL/GenBank/DDBJ databases">
        <authorList>
            <person name="Dalcin Martins P."/>
        </authorList>
    </citation>
    <scope>NUCLEOTIDE SEQUENCE</scope>
    <source>
        <strain evidence="2">MAG47</strain>
    </source>
</reference>
<dbReference type="Proteomes" id="UP000642265">
    <property type="component" value="Unassembled WGS sequence"/>
</dbReference>
<protein>
    <submittedName>
        <fullName evidence="2">Uncharacterized protein</fullName>
    </submittedName>
</protein>
<dbReference type="EMBL" id="JACZKO010000058">
    <property type="protein sequence ID" value="MBE0563218.1"/>
    <property type="molecule type" value="Genomic_DNA"/>
</dbReference>
<dbReference type="GeneID" id="61318444"/>
<comment type="caution">
    <text evidence="2">The sequence shown here is derived from an EMBL/GenBank/DDBJ whole genome shotgun (WGS) entry which is preliminary data.</text>
</comment>
<name>A0A011SY11_BRUAN</name>
<reference evidence="1 3" key="1">
    <citation type="submission" date="2019-09" db="EMBL/GenBank/DDBJ databases">
        <title>Taxonomic organization of the family Brucellaceae based on a phylogenomic approach.</title>
        <authorList>
            <person name="Leclercq S."/>
            <person name="Cloeckaert A."/>
            <person name="Zygmunt M.S."/>
        </authorList>
    </citation>
    <scope>NUCLEOTIDE SEQUENCE [LARGE SCALE GENOMIC DNA]</scope>
    <source>
        <strain evidence="1 3">CCUG 34461</strain>
    </source>
</reference>
<proteinExistence type="predicted"/>
<sequence>MNAKALKTMTEDWREGRGYVHTYICEHIVAAKRSDRAFIVETLAKAGLEITRQAADGLTVLIPESGKSFTLRGAVYNQPPYQDL</sequence>
<dbReference type="EMBL" id="WBWX01000007">
    <property type="protein sequence ID" value="KAB2794925.1"/>
    <property type="molecule type" value="Genomic_DNA"/>
</dbReference>
<dbReference type="AlphaFoldDB" id="A0A011SY11"/>
<accession>A0A011SY11</accession>
<evidence type="ECO:0000313" key="3">
    <source>
        <dbReference type="Proteomes" id="UP000441102"/>
    </source>
</evidence>